<dbReference type="SMART" id="SM00387">
    <property type="entry name" value="HATPase_c"/>
    <property type="match status" value="1"/>
</dbReference>
<dbReference type="Pfam" id="PF02518">
    <property type="entry name" value="HATPase_c"/>
    <property type="match status" value="1"/>
</dbReference>
<dbReference type="Gene3D" id="1.10.287.130">
    <property type="match status" value="1"/>
</dbReference>
<dbReference type="InterPro" id="IPR035965">
    <property type="entry name" value="PAS-like_dom_sf"/>
</dbReference>
<dbReference type="PROSITE" id="PS50109">
    <property type="entry name" value="HIS_KIN"/>
    <property type="match status" value="1"/>
</dbReference>
<feature type="transmembrane region" description="Helical" evidence="7">
    <location>
        <begin position="34"/>
        <end position="55"/>
    </location>
</feature>
<keyword evidence="7" id="KW-0472">Membrane</keyword>
<evidence type="ECO:0000259" key="9">
    <source>
        <dbReference type="PROSITE" id="PS50885"/>
    </source>
</evidence>
<gene>
    <name evidence="10" type="ORF">ACFOEE_12295</name>
</gene>
<keyword evidence="6 10" id="KW-0418">Kinase</keyword>
<evidence type="ECO:0000256" key="1">
    <source>
        <dbReference type="ARBA" id="ARBA00000085"/>
    </source>
</evidence>
<evidence type="ECO:0000259" key="8">
    <source>
        <dbReference type="PROSITE" id="PS50109"/>
    </source>
</evidence>
<dbReference type="RefSeq" id="WP_377124648.1">
    <property type="nucleotide sequence ID" value="NZ_JBHRSD010000018.1"/>
</dbReference>
<dbReference type="PANTHER" id="PTHR43065">
    <property type="entry name" value="SENSOR HISTIDINE KINASE"/>
    <property type="match status" value="1"/>
</dbReference>
<reference evidence="11" key="1">
    <citation type="journal article" date="2019" name="Int. J. Syst. Evol. Microbiol.">
        <title>The Global Catalogue of Microorganisms (GCM) 10K type strain sequencing project: providing services to taxonomists for standard genome sequencing and annotation.</title>
        <authorList>
            <consortium name="The Broad Institute Genomics Platform"/>
            <consortium name="The Broad Institute Genome Sequencing Center for Infectious Disease"/>
            <person name="Wu L."/>
            <person name="Ma J."/>
        </authorList>
    </citation>
    <scope>NUCLEOTIDE SEQUENCE [LARGE SCALE GENOMIC DNA]</scope>
    <source>
        <strain evidence="11">KCTC 42730</strain>
    </source>
</reference>
<evidence type="ECO:0000256" key="6">
    <source>
        <dbReference type="ARBA" id="ARBA00022777"/>
    </source>
</evidence>
<proteinExistence type="predicted"/>
<keyword evidence="4" id="KW-0597">Phosphoprotein</keyword>
<dbReference type="EMBL" id="JBHRSD010000018">
    <property type="protein sequence ID" value="MFC3033302.1"/>
    <property type="molecule type" value="Genomic_DNA"/>
</dbReference>
<comment type="catalytic activity">
    <reaction evidence="1">
        <text>ATP + protein L-histidine = ADP + protein N-phospho-L-histidine.</text>
        <dbReference type="EC" id="2.7.13.3"/>
    </reaction>
</comment>
<accession>A0ABV7CKZ3</accession>
<comment type="caution">
    <text evidence="10">The sequence shown here is derived from an EMBL/GenBank/DDBJ whole genome shotgun (WGS) entry which is preliminary data.</text>
</comment>
<dbReference type="Proteomes" id="UP001595453">
    <property type="component" value="Unassembled WGS sequence"/>
</dbReference>
<dbReference type="InterPro" id="IPR003594">
    <property type="entry name" value="HATPase_dom"/>
</dbReference>
<organism evidence="10 11">
    <name type="scientific">Pseudoalteromonas fenneropenaei</name>
    <dbReference type="NCBI Taxonomy" id="1737459"/>
    <lineage>
        <taxon>Bacteria</taxon>
        <taxon>Pseudomonadati</taxon>
        <taxon>Pseudomonadota</taxon>
        <taxon>Gammaproteobacteria</taxon>
        <taxon>Alteromonadales</taxon>
        <taxon>Pseudoalteromonadaceae</taxon>
        <taxon>Pseudoalteromonas</taxon>
    </lineage>
</organism>
<evidence type="ECO:0000256" key="2">
    <source>
        <dbReference type="ARBA" id="ARBA00004370"/>
    </source>
</evidence>
<evidence type="ECO:0000313" key="10">
    <source>
        <dbReference type="EMBL" id="MFC3033302.1"/>
    </source>
</evidence>
<dbReference type="PANTHER" id="PTHR43065:SF51">
    <property type="entry name" value="HISTIDINE KINASE"/>
    <property type="match status" value="1"/>
</dbReference>
<comment type="subcellular location">
    <subcellularLocation>
        <location evidence="2">Membrane</location>
    </subcellularLocation>
</comment>
<dbReference type="InterPro" id="IPR003661">
    <property type="entry name" value="HisK_dim/P_dom"/>
</dbReference>
<dbReference type="InterPro" id="IPR005467">
    <property type="entry name" value="His_kinase_dom"/>
</dbReference>
<dbReference type="InterPro" id="IPR036097">
    <property type="entry name" value="HisK_dim/P_sf"/>
</dbReference>
<dbReference type="InterPro" id="IPR003660">
    <property type="entry name" value="HAMP_dom"/>
</dbReference>
<evidence type="ECO:0000256" key="3">
    <source>
        <dbReference type="ARBA" id="ARBA00012438"/>
    </source>
</evidence>
<dbReference type="CDD" id="cd00075">
    <property type="entry name" value="HATPase"/>
    <property type="match status" value="1"/>
</dbReference>
<keyword evidence="5" id="KW-0808">Transferase</keyword>
<dbReference type="SUPFAM" id="SSF47384">
    <property type="entry name" value="Homodimeric domain of signal transducing histidine kinase"/>
    <property type="match status" value="1"/>
</dbReference>
<evidence type="ECO:0000313" key="11">
    <source>
        <dbReference type="Proteomes" id="UP001595453"/>
    </source>
</evidence>
<evidence type="ECO:0000256" key="4">
    <source>
        <dbReference type="ARBA" id="ARBA00022553"/>
    </source>
</evidence>
<evidence type="ECO:0000256" key="5">
    <source>
        <dbReference type="ARBA" id="ARBA00022679"/>
    </source>
</evidence>
<keyword evidence="7" id="KW-1133">Transmembrane helix</keyword>
<protein>
    <recommendedName>
        <fullName evidence="3">histidine kinase</fullName>
        <ecNumber evidence="3">2.7.13.3</ecNumber>
    </recommendedName>
</protein>
<feature type="domain" description="Histidine kinase" evidence="8">
    <location>
        <begin position="224"/>
        <end position="422"/>
    </location>
</feature>
<dbReference type="PRINTS" id="PR00344">
    <property type="entry name" value="BCTRLSENSOR"/>
</dbReference>
<dbReference type="GO" id="GO:0016301">
    <property type="term" value="F:kinase activity"/>
    <property type="evidence" value="ECO:0007669"/>
    <property type="project" value="UniProtKB-KW"/>
</dbReference>
<dbReference type="CDD" id="cd00082">
    <property type="entry name" value="HisKA"/>
    <property type="match status" value="1"/>
</dbReference>
<dbReference type="PROSITE" id="PS50885">
    <property type="entry name" value="HAMP"/>
    <property type="match status" value="1"/>
</dbReference>
<evidence type="ECO:0000256" key="7">
    <source>
        <dbReference type="SAM" id="Phobius"/>
    </source>
</evidence>
<dbReference type="SUPFAM" id="SSF55785">
    <property type="entry name" value="PYP-like sensor domain (PAS domain)"/>
    <property type="match status" value="1"/>
</dbReference>
<dbReference type="Gene3D" id="3.30.565.10">
    <property type="entry name" value="Histidine kinase-like ATPase, C-terminal domain"/>
    <property type="match status" value="1"/>
</dbReference>
<dbReference type="EC" id="2.7.13.3" evidence="3"/>
<keyword evidence="11" id="KW-1185">Reference proteome</keyword>
<dbReference type="InterPro" id="IPR004358">
    <property type="entry name" value="Sig_transdc_His_kin-like_C"/>
</dbReference>
<keyword evidence="7" id="KW-0812">Transmembrane</keyword>
<sequence>MKAHFELKLLLSSGLLLLCGLASTLAWYASPFAWLRLAILLSAGVVIGLLLRWQWRYVRQHLRRFGWQLDAIAEADFTQQLAPQFGAGEAAQLERQLQTVVQQLRAQKGRYSSQMFVIYELIDKLNSPVMIFDAQARLSYGNPAFFNLFARPWQSCKGMHASTLGLDCDKQGWRWQNPQQASQWQLRYSHFLQEGESFTLLMVLDISQALRQKELAAWQQLIRVISHEIRNTLTPISSLASSLQSKVNVARDQQALAVIAERCEHLQTFMARYADASKTLKLQCQTFDCRAMLGRVIGLLQLQAEVEMTVKTPLLYGDAALLEQVLINLLDNARFANHEVGRRGISLVVTRDANRNCIEINDSGDGFANLDNALTPFYTTRPLGQGIGLTWSRHVIEQHGGELRLRNGEQGACVSIWLPSSEEPAAAGSVVND</sequence>
<dbReference type="InterPro" id="IPR036890">
    <property type="entry name" value="HATPase_C_sf"/>
</dbReference>
<feature type="domain" description="HAMP" evidence="9">
    <location>
        <begin position="56"/>
        <end position="109"/>
    </location>
</feature>
<name>A0ABV7CKZ3_9GAMM</name>
<dbReference type="SUPFAM" id="SSF55874">
    <property type="entry name" value="ATPase domain of HSP90 chaperone/DNA topoisomerase II/histidine kinase"/>
    <property type="match status" value="1"/>
</dbReference>